<gene>
    <name evidence="2" type="ORF">BR63_16980</name>
</gene>
<evidence type="ECO:0000256" key="1">
    <source>
        <dbReference type="SAM" id="Coils"/>
    </source>
</evidence>
<dbReference type="RefSeq" id="WP_034425088.1">
    <property type="nucleotide sequence ID" value="NZ_CP045798.1"/>
</dbReference>
<sequence>MNDLKKQMTLKEQLAKQALSIDEDQARTHLRHRQQLGEQLAGLEVRLAQLASDLEEMTHTEKRLEAKLLELKAVGHREKLARLEKELKILKE</sequence>
<evidence type="ECO:0000313" key="2">
    <source>
        <dbReference type="EMBL" id="QNB47811.1"/>
    </source>
</evidence>
<protein>
    <submittedName>
        <fullName evidence="2">Uncharacterized protein</fullName>
    </submittedName>
</protein>
<dbReference type="EMBL" id="CP045798">
    <property type="protein sequence ID" value="QNB47811.1"/>
    <property type="molecule type" value="Genomic_DNA"/>
</dbReference>
<name>A0A7G6E6V7_THEFR</name>
<proteinExistence type="predicted"/>
<organism evidence="2 3">
    <name type="scientific">Thermanaerosceptrum fracticalcis</name>
    <dbReference type="NCBI Taxonomy" id="1712410"/>
    <lineage>
        <taxon>Bacteria</taxon>
        <taxon>Bacillati</taxon>
        <taxon>Bacillota</taxon>
        <taxon>Clostridia</taxon>
        <taxon>Eubacteriales</taxon>
        <taxon>Peptococcaceae</taxon>
        <taxon>Thermanaerosceptrum</taxon>
    </lineage>
</organism>
<keyword evidence="1" id="KW-0175">Coiled coil</keyword>
<keyword evidence="3" id="KW-1185">Reference proteome</keyword>
<evidence type="ECO:0000313" key="3">
    <source>
        <dbReference type="Proteomes" id="UP000515847"/>
    </source>
</evidence>
<dbReference type="AlphaFoldDB" id="A0A7G6E6V7"/>
<feature type="coiled-coil region" evidence="1">
    <location>
        <begin position="33"/>
        <end position="86"/>
    </location>
</feature>
<accession>A0A7G6E6V7</accession>
<reference evidence="2 3" key="1">
    <citation type="journal article" date="2019" name="Front. Microbiol.">
        <title>Thermoanaerosceptrum fracticalcis gen. nov. sp. nov., a Novel Fumarate-Fermenting Microorganism From a Deep Fractured Carbonate Aquifer of the US Great Basin.</title>
        <authorList>
            <person name="Hamilton-Brehm S.D."/>
            <person name="Stewart L.E."/>
            <person name="Zavarin M."/>
            <person name="Caldwell M."/>
            <person name="Lawson P.A."/>
            <person name="Onstott T.C."/>
            <person name="Grzymski J."/>
            <person name="Neveux I."/>
            <person name="Lollar B.S."/>
            <person name="Russell C.E."/>
            <person name="Moser D.P."/>
        </authorList>
    </citation>
    <scope>NUCLEOTIDE SEQUENCE [LARGE SCALE GENOMIC DNA]</scope>
    <source>
        <strain evidence="2 3">DRI-13</strain>
    </source>
</reference>
<dbReference type="KEGG" id="tfr:BR63_16980"/>
<dbReference type="Proteomes" id="UP000515847">
    <property type="component" value="Chromosome"/>
</dbReference>